<keyword evidence="3" id="KW-0223">Dioxygenase</keyword>
<organism evidence="3 4">
    <name type="scientific">Edaphosphingomonas laterariae</name>
    <dbReference type="NCBI Taxonomy" id="861865"/>
    <lineage>
        <taxon>Bacteria</taxon>
        <taxon>Pseudomonadati</taxon>
        <taxon>Pseudomonadota</taxon>
        <taxon>Alphaproteobacteria</taxon>
        <taxon>Sphingomonadales</taxon>
        <taxon>Rhizorhabdaceae</taxon>
        <taxon>Edaphosphingomonas</taxon>
    </lineage>
</organism>
<proteinExistence type="predicted"/>
<evidence type="ECO:0000313" key="3">
    <source>
        <dbReference type="EMBL" id="SNS61115.1"/>
    </source>
</evidence>
<dbReference type="InterPro" id="IPR051785">
    <property type="entry name" value="MMCE/EMCE_epimerase"/>
</dbReference>
<dbReference type="EMBL" id="FZOS01000010">
    <property type="protein sequence ID" value="SNS61115.1"/>
    <property type="molecule type" value="Genomic_DNA"/>
</dbReference>
<dbReference type="RefSeq" id="WP_089219669.1">
    <property type="nucleotide sequence ID" value="NZ_FZOS01000010.1"/>
</dbReference>
<dbReference type="GO" id="GO:0046872">
    <property type="term" value="F:metal ion binding"/>
    <property type="evidence" value="ECO:0007669"/>
    <property type="project" value="UniProtKB-KW"/>
</dbReference>
<accession>A0A239FWJ9</accession>
<dbReference type="OrthoDB" id="9792173at2"/>
<keyword evidence="4" id="KW-1185">Reference proteome</keyword>
<dbReference type="PANTHER" id="PTHR43048:SF3">
    <property type="entry name" value="METHYLMALONYL-COA EPIMERASE, MITOCHONDRIAL"/>
    <property type="match status" value="1"/>
</dbReference>
<evidence type="ECO:0000313" key="4">
    <source>
        <dbReference type="Proteomes" id="UP000198281"/>
    </source>
</evidence>
<dbReference type="InterPro" id="IPR029068">
    <property type="entry name" value="Glyas_Bleomycin-R_OHBP_Dase"/>
</dbReference>
<dbReference type="Pfam" id="PF13669">
    <property type="entry name" value="Glyoxalase_4"/>
    <property type="match status" value="1"/>
</dbReference>
<dbReference type="GO" id="GO:0004493">
    <property type="term" value="F:methylmalonyl-CoA epimerase activity"/>
    <property type="evidence" value="ECO:0007669"/>
    <property type="project" value="TreeGrafter"/>
</dbReference>
<evidence type="ECO:0000259" key="2">
    <source>
        <dbReference type="PROSITE" id="PS51819"/>
    </source>
</evidence>
<dbReference type="GO" id="GO:0051213">
    <property type="term" value="F:dioxygenase activity"/>
    <property type="evidence" value="ECO:0007669"/>
    <property type="project" value="UniProtKB-KW"/>
</dbReference>
<gene>
    <name evidence="3" type="ORF">SAMN06295912_11068</name>
</gene>
<dbReference type="Gene3D" id="3.10.180.10">
    <property type="entry name" value="2,3-Dihydroxybiphenyl 1,2-Dioxygenase, domain 1"/>
    <property type="match status" value="1"/>
</dbReference>
<dbReference type="PANTHER" id="PTHR43048">
    <property type="entry name" value="METHYLMALONYL-COA EPIMERASE"/>
    <property type="match status" value="1"/>
</dbReference>
<keyword evidence="1" id="KW-0479">Metal-binding</keyword>
<dbReference type="GO" id="GO:0046491">
    <property type="term" value="P:L-methylmalonyl-CoA metabolic process"/>
    <property type="evidence" value="ECO:0007669"/>
    <property type="project" value="TreeGrafter"/>
</dbReference>
<dbReference type="Proteomes" id="UP000198281">
    <property type="component" value="Unassembled WGS sequence"/>
</dbReference>
<reference evidence="4" key="1">
    <citation type="submission" date="2017-06" db="EMBL/GenBank/DDBJ databases">
        <authorList>
            <person name="Varghese N."/>
            <person name="Submissions S."/>
        </authorList>
    </citation>
    <scope>NUCLEOTIDE SEQUENCE [LARGE SCALE GENOMIC DNA]</scope>
    <source>
        <strain evidence="4">LNB2</strain>
    </source>
</reference>
<sequence length="175" mass="18921">MTQAKYGPIDQIGYLVDDLDASIARWIDLMGVGPWTVFRNVSLNGSYRGQAGTVTMDVGLAYQGDVQIELIKITNETPSPYRDAAGQPILGVHHVAWVVDDLEAVVARAKADGLKVAFEATNPGTRVVYMEADGEPGVLFEFIESPATRDMINSGIVATRNWDGSNPVHVIDFAA</sequence>
<dbReference type="AlphaFoldDB" id="A0A239FWJ9"/>
<feature type="domain" description="VOC" evidence="2">
    <location>
        <begin position="8"/>
        <end position="145"/>
    </location>
</feature>
<dbReference type="SUPFAM" id="SSF54593">
    <property type="entry name" value="Glyoxalase/Bleomycin resistance protein/Dihydroxybiphenyl dioxygenase"/>
    <property type="match status" value="1"/>
</dbReference>
<dbReference type="InterPro" id="IPR037523">
    <property type="entry name" value="VOC_core"/>
</dbReference>
<keyword evidence="3" id="KW-0560">Oxidoreductase</keyword>
<evidence type="ECO:0000256" key="1">
    <source>
        <dbReference type="ARBA" id="ARBA00022723"/>
    </source>
</evidence>
<dbReference type="PROSITE" id="PS51819">
    <property type="entry name" value="VOC"/>
    <property type="match status" value="1"/>
</dbReference>
<name>A0A239FWJ9_9SPHN</name>
<protein>
    <submittedName>
        <fullName evidence="3">Catechol 2,3-dioxygenase</fullName>
    </submittedName>
</protein>